<evidence type="ECO:0000256" key="1">
    <source>
        <dbReference type="SAM" id="MobiDB-lite"/>
    </source>
</evidence>
<dbReference type="AlphaFoldDB" id="A0AAV7TLE8"/>
<dbReference type="EMBL" id="JANPWB010000006">
    <property type="protein sequence ID" value="KAJ1176754.1"/>
    <property type="molecule type" value="Genomic_DNA"/>
</dbReference>
<evidence type="ECO:0000313" key="3">
    <source>
        <dbReference type="Proteomes" id="UP001066276"/>
    </source>
</evidence>
<accession>A0AAV7TLE8</accession>
<feature type="compositionally biased region" description="Basic and acidic residues" evidence="1">
    <location>
        <begin position="57"/>
        <end position="66"/>
    </location>
</feature>
<reference evidence="2" key="1">
    <citation type="journal article" date="2022" name="bioRxiv">
        <title>Sequencing and chromosome-scale assembly of the giantPleurodeles waltlgenome.</title>
        <authorList>
            <person name="Brown T."/>
            <person name="Elewa A."/>
            <person name="Iarovenko S."/>
            <person name="Subramanian E."/>
            <person name="Araus A.J."/>
            <person name="Petzold A."/>
            <person name="Susuki M."/>
            <person name="Suzuki K.-i.T."/>
            <person name="Hayashi T."/>
            <person name="Toyoda A."/>
            <person name="Oliveira C."/>
            <person name="Osipova E."/>
            <person name="Leigh N.D."/>
            <person name="Simon A."/>
            <person name="Yun M.H."/>
        </authorList>
    </citation>
    <scope>NUCLEOTIDE SEQUENCE</scope>
    <source>
        <strain evidence="2">20211129_DDA</strain>
        <tissue evidence="2">Liver</tissue>
    </source>
</reference>
<gene>
    <name evidence="2" type="ORF">NDU88_002021</name>
</gene>
<name>A0AAV7TLE8_PLEWA</name>
<comment type="caution">
    <text evidence="2">The sequence shown here is derived from an EMBL/GenBank/DDBJ whole genome shotgun (WGS) entry which is preliminary data.</text>
</comment>
<keyword evidence="3" id="KW-1185">Reference proteome</keyword>
<feature type="region of interest" description="Disordered" evidence="1">
    <location>
        <begin position="113"/>
        <end position="185"/>
    </location>
</feature>
<feature type="region of interest" description="Disordered" evidence="1">
    <location>
        <begin position="51"/>
        <end position="77"/>
    </location>
</feature>
<protein>
    <submittedName>
        <fullName evidence="2">Uncharacterized protein</fullName>
    </submittedName>
</protein>
<proteinExistence type="predicted"/>
<feature type="compositionally biased region" description="Basic and acidic residues" evidence="1">
    <location>
        <begin position="125"/>
        <end position="139"/>
    </location>
</feature>
<sequence length="419" mass="44510">MEGEYIQAALSLLKKAGRKDLVWQEALPALHPARKAAQGVEAALMACSPLRATPRPEQVRTQERGRGRAPAGKSGRVVSKAAGLRKGFLGFSITGRGGAGGGKVLAAKVRERRETRQFGGLPSSHEAKESLQRQDKDGEVQGVGAGGSAPTLALEELSLPQRAVSPSGEREGEVGPLEQDGEFDPLVPISRKWPNVLEWSSTESEGEEPVAVRVSERRNHLPLLHAAESHGASKVNGCHVEGMLCLGKGCGHWACSVALQRGSRGGRGGGGAPGFYSARVNDFAGTLDLCCQGERCGREEPGERRVARIPWREEQADPRAAGRSALPGVLVRRSLAADTPEERCRGMVFAPAGAAASWEQRPGPSGVHRVVSTRRIAGDKTGAWQQRTQAALGHNARKPYDERKSLVPASVRAGLLSTS</sequence>
<organism evidence="2 3">
    <name type="scientific">Pleurodeles waltl</name>
    <name type="common">Iberian ribbed newt</name>
    <dbReference type="NCBI Taxonomy" id="8319"/>
    <lineage>
        <taxon>Eukaryota</taxon>
        <taxon>Metazoa</taxon>
        <taxon>Chordata</taxon>
        <taxon>Craniata</taxon>
        <taxon>Vertebrata</taxon>
        <taxon>Euteleostomi</taxon>
        <taxon>Amphibia</taxon>
        <taxon>Batrachia</taxon>
        <taxon>Caudata</taxon>
        <taxon>Salamandroidea</taxon>
        <taxon>Salamandridae</taxon>
        <taxon>Pleurodelinae</taxon>
        <taxon>Pleurodeles</taxon>
    </lineage>
</organism>
<dbReference type="Proteomes" id="UP001066276">
    <property type="component" value="Chromosome 3_2"/>
</dbReference>
<evidence type="ECO:0000313" key="2">
    <source>
        <dbReference type="EMBL" id="KAJ1176754.1"/>
    </source>
</evidence>